<reference evidence="6 7" key="1">
    <citation type="submission" date="2014-11" db="EMBL/GenBank/DDBJ databases">
        <authorList>
            <person name="Zhu J."/>
            <person name="Qi W."/>
            <person name="Song R."/>
        </authorList>
    </citation>
    <scope>NUCLEOTIDE SEQUENCE [LARGE SCALE GENOMIC DNA]</scope>
</reference>
<keyword evidence="7" id="KW-1185">Reference proteome</keyword>
<dbReference type="GO" id="GO:0000467">
    <property type="term" value="P:exonucleolytic trimming to generate mature 3'-end of 5.8S rRNA from tricistronic rRNA transcript (SSU-rRNA, 5.8S rRNA, LSU-rRNA)"/>
    <property type="evidence" value="ECO:0007669"/>
    <property type="project" value="TreeGrafter"/>
</dbReference>
<dbReference type="AlphaFoldDB" id="A0A0G4G1A1"/>
<dbReference type="GO" id="GO:0000176">
    <property type="term" value="C:nuclear exosome (RNase complex)"/>
    <property type="evidence" value="ECO:0007669"/>
    <property type="project" value="TreeGrafter"/>
</dbReference>
<feature type="domain" description="K Homology" evidence="5">
    <location>
        <begin position="126"/>
        <end position="160"/>
    </location>
</feature>
<dbReference type="OMA" id="SYMAFPN"/>
<dbReference type="Proteomes" id="UP000041254">
    <property type="component" value="Unassembled WGS sequence"/>
</dbReference>
<dbReference type="GO" id="GO:0071034">
    <property type="term" value="P:CUT catabolic process"/>
    <property type="evidence" value="ECO:0007669"/>
    <property type="project" value="TreeGrafter"/>
</dbReference>
<keyword evidence="3" id="KW-0271">Exosome</keyword>
<evidence type="ECO:0000313" key="7">
    <source>
        <dbReference type="Proteomes" id="UP000041254"/>
    </source>
</evidence>
<dbReference type="Gene3D" id="2.40.50.140">
    <property type="entry name" value="Nucleic acid-binding proteins"/>
    <property type="match status" value="1"/>
</dbReference>
<comment type="subcellular location">
    <subcellularLocation>
        <location evidence="1">Nucleus</location>
    </subcellularLocation>
</comment>
<dbReference type="InterPro" id="IPR049469">
    <property type="entry name" value="RRP40_KH-I"/>
</dbReference>
<dbReference type="GO" id="GO:0071035">
    <property type="term" value="P:nuclear polyadenylation-dependent rRNA catabolic process"/>
    <property type="evidence" value="ECO:0007669"/>
    <property type="project" value="TreeGrafter"/>
</dbReference>
<dbReference type="InterPro" id="IPR036612">
    <property type="entry name" value="KH_dom_type_1_sf"/>
</dbReference>
<gene>
    <name evidence="6" type="ORF">Vbra_9583</name>
</gene>
<dbReference type="Pfam" id="PF21262">
    <property type="entry name" value="RRP40_S1"/>
    <property type="match status" value="1"/>
</dbReference>
<dbReference type="Pfam" id="PF15985">
    <property type="entry name" value="KH_6"/>
    <property type="match status" value="1"/>
</dbReference>
<dbReference type="Gene3D" id="3.30.1370.10">
    <property type="entry name" value="K Homology domain, type 1"/>
    <property type="match status" value="1"/>
</dbReference>
<organism evidence="6 7">
    <name type="scientific">Vitrella brassicaformis (strain CCMP3155)</name>
    <dbReference type="NCBI Taxonomy" id="1169540"/>
    <lineage>
        <taxon>Eukaryota</taxon>
        <taxon>Sar</taxon>
        <taxon>Alveolata</taxon>
        <taxon>Colpodellida</taxon>
        <taxon>Vitrellaceae</taxon>
        <taxon>Vitrella</taxon>
    </lineage>
</organism>
<dbReference type="GO" id="GO:0003723">
    <property type="term" value="F:RNA binding"/>
    <property type="evidence" value="ECO:0007669"/>
    <property type="project" value="UniProtKB-KW"/>
</dbReference>
<dbReference type="SUPFAM" id="SSF50249">
    <property type="entry name" value="Nucleic acid-binding proteins"/>
    <property type="match status" value="1"/>
</dbReference>
<evidence type="ECO:0000313" key="6">
    <source>
        <dbReference type="EMBL" id="CEM21263.1"/>
    </source>
</evidence>
<dbReference type="FunFam" id="2.40.50.140:FF:000127">
    <property type="entry name" value="Exosome complex component RRP40"/>
    <property type="match status" value="1"/>
</dbReference>
<accession>A0A0G4G1A1</accession>
<dbReference type="FunCoup" id="A0A0G4G1A1">
    <property type="interactions" value="236"/>
</dbReference>
<dbReference type="GO" id="GO:0071051">
    <property type="term" value="P:poly(A)-dependent snoRNA 3'-end processing"/>
    <property type="evidence" value="ECO:0007669"/>
    <property type="project" value="TreeGrafter"/>
</dbReference>
<evidence type="ECO:0000259" key="5">
    <source>
        <dbReference type="Pfam" id="PF15985"/>
    </source>
</evidence>
<dbReference type="InParanoid" id="A0A0G4G1A1"/>
<dbReference type="VEuPathDB" id="CryptoDB:Vbra_9583"/>
<dbReference type="CDD" id="cd22526">
    <property type="entry name" value="KH-I_Rrp40"/>
    <property type="match status" value="1"/>
</dbReference>
<dbReference type="OrthoDB" id="340500at2759"/>
<dbReference type="SUPFAM" id="SSF54791">
    <property type="entry name" value="Eukaryotic type KH-domain (KH-domain type I)"/>
    <property type="match status" value="1"/>
</dbReference>
<dbReference type="InterPro" id="IPR012340">
    <property type="entry name" value="NA-bd_OB-fold"/>
</dbReference>
<dbReference type="PhylomeDB" id="A0A0G4G1A1"/>
<dbReference type="PANTHER" id="PTHR21321">
    <property type="entry name" value="PNAS-3 RELATED"/>
    <property type="match status" value="1"/>
</dbReference>
<dbReference type="GO" id="GO:0034475">
    <property type="term" value="P:U4 snRNA 3'-end processing"/>
    <property type="evidence" value="ECO:0007669"/>
    <property type="project" value="TreeGrafter"/>
</dbReference>
<evidence type="ECO:0000256" key="2">
    <source>
        <dbReference type="ARBA" id="ARBA00022490"/>
    </source>
</evidence>
<dbReference type="InterPro" id="IPR004088">
    <property type="entry name" value="KH_dom_type_1"/>
</dbReference>
<sequence>MELPFHPRRTALQAYRRKYIPKPDDLVIGIIKQKTGEQYKVDIRAPFEATLDSTAFERATKRHKPNLQVGHVVYAFVQSAHKDYETTLVCTSVDVHKDWTSGEGYLGQLQGGYCLDLDFIAHADCLLGDECFVLEQLGAVVKYEVAVGRNGRIWVKTERPKETLLVLSAIKTALTKALTLEQTQAAINIFVERLT</sequence>
<evidence type="ECO:0000256" key="1">
    <source>
        <dbReference type="ARBA" id="ARBA00004123"/>
    </source>
</evidence>
<protein>
    <recommendedName>
        <fullName evidence="5">K Homology domain-containing protein</fullName>
    </recommendedName>
</protein>
<dbReference type="EMBL" id="CDMY01000539">
    <property type="protein sequence ID" value="CEM21263.1"/>
    <property type="molecule type" value="Genomic_DNA"/>
</dbReference>
<dbReference type="GO" id="GO:0071038">
    <property type="term" value="P:TRAMP-dependent tRNA surveillance pathway"/>
    <property type="evidence" value="ECO:0007669"/>
    <property type="project" value="TreeGrafter"/>
</dbReference>
<keyword evidence="4" id="KW-0694">RNA-binding</keyword>
<dbReference type="STRING" id="1169540.A0A0G4G1A1"/>
<evidence type="ECO:0000256" key="4">
    <source>
        <dbReference type="ARBA" id="ARBA00022884"/>
    </source>
</evidence>
<evidence type="ECO:0000256" key="3">
    <source>
        <dbReference type="ARBA" id="ARBA00022835"/>
    </source>
</evidence>
<proteinExistence type="predicted"/>
<dbReference type="GO" id="GO:0000177">
    <property type="term" value="C:cytoplasmic exosome (RNase complex)"/>
    <property type="evidence" value="ECO:0007669"/>
    <property type="project" value="TreeGrafter"/>
</dbReference>
<keyword evidence="2" id="KW-0963">Cytoplasm</keyword>
<dbReference type="PANTHER" id="PTHR21321:SF1">
    <property type="entry name" value="EXOSOME COMPLEX COMPONENT RRP40"/>
    <property type="match status" value="1"/>
</dbReference>
<name>A0A0G4G1A1_VITBC</name>
<dbReference type="InterPro" id="IPR026699">
    <property type="entry name" value="Exosome_RNA_bind1/RRP40/RRP4"/>
</dbReference>